<sequence length="220" mass="24951">MLRTTARRNPPTLEETREVARIATRILTDYGLTCCAFGSLACSLYGTSRTPNDVDLVVMTSTYSQEELKELIRRADSRFYLVPSKKLFATYKVFYFRLTGIRRSCKVDILLPGIMNIPTISSGRIVRVHDIPVMPLSAVLLLKLQGWSDHKGSTRPDMIEKQYVDERDITQLLRIAATQGLWMPGESWLPSEFLGTAHDRLLQFAEEYPSSAPSWEAIGF</sequence>
<protein>
    <submittedName>
        <fullName evidence="1">Uncharacterized protein</fullName>
    </submittedName>
</protein>
<evidence type="ECO:0000313" key="2">
    <source>
        <dbReference type="Proteomes" id="UP000305948"/>
    </source>
</evidence>
<organism evidence="1 2">
    <name type="scientific">Heliocybe sulcata</name>
    <dbReference type="NCBI Taxonomy" id="5364"/>
    <lineage>
        <taxon>Eukaryota</taxon>
        <taxon>Fungi</taxon>
        <taxon>Dikarya</taxon>
        <taxon>Basidiomycota</taxon>
        <taxon>Agaricomycotina</taxon>
        <taxon>Agaricomycetes</taxon>
        <taxon>Gloeophyllales</taxon>
        <taxon>Gloeophyllaceae</taxon>
        <taxon>Heliocybe</taxon>
    </lineage>
</organism>
<dbReference type="OrthoDB" id="3133286at2759"/>
<proteinExistence type="predicted"/>
<keyword evidence="2" id="KW-1185">Reference proteome</keyword>
<dbReference type="Gene3D" id="3.30.460.40">
    <property type="match status" value="1"/>
</dbReference>
<dbReference type="InterPro" id="IPR043519">
    <property type="entry name" value="NT_sf"/>
</dbReference>
<name>A0A5C3N460_9AGAM</name>
<dbReference type="EMBL" id="ML213511">
    <property type="protein sequence ID" value="TFK51206.1"/>
    <property type="molecule type" value="Genomic_DNA"/>
</dbReference>
<dbReference type="Proteomes" id="UP000305948">
    <property type="component" value="Unassembled WGS sequence"/>
</dbReference>
<evidence type="ECO:0000313" key="1">
    <source>
        <dbReference type="EMBL" id="TFK51206.1"/>
    </source>
</evidence>
<dbReference type="SUPFAM" id="SSF81301">
    <property type="entry name" value="Nucleotidyltransferase"/>
    <property type="match status" value="1"/>
</dbReference>
<reference evidence="1 2" key="1">
    <citation type="journal article" date="2019" name="Nat. Ecol. Evol.">
        <title>Megaphylogeny resolves global patterns of mushroom evolution.</title>
        <authorList>
            <person name="Varga T."/>
            <person name="Krizsan K."/>
            <person name="Foldi C."/>
            <person name="Dima B."/>
            <person name="Sanchez-Garcia M."/>
            <person name="Sanchez-Ramirez S."/>
            <person name="Szollosi G.J."/>
            <person name="Szarkandi J.G."/>
            <person name="Papp V."/>
            <person name="Albert L."/>
            <person name="Andreopoulos W."/>
            <person name="Angelini C."/>
            <person name="Antonin V."/>
            <person name="Barry K.W."/>
            <person name="Bougher N.L."/>
            <person name="Buchanan P."/>
            <person name="Buyck B."/>
            <person name="Bense V."/>
            <person name="Catcheside P."/>
            <person name="Chovatia M."/>
            <person name="Cooper J."/>
            <person name="Damon W."/>
            <person name="Desjardin D."/>
            <person name="Finy P."/>
            <person name="Geml J."/>
            <person name="Haridas S."/>
            <person name="Hughes K."/>
            <person name="Justo A."/>
            <person name="Karasinski D."/>
            <person name="Kautmanova I."/>
            <person name="Kiss B."/>
            <person name="Kocsube S."/>
            <person name="Kotiranta H."/>
            <person name="LaButti K.M."/>
            <person name="Lechner B.E."/>
            <person name="Liimatainen K."/>
            <person name="Lipzen A."/>
            <person name="Lukacs Z."/>
            <person name="Mihaltcheva S."/>
            <person name="Morgado L.N."/>
            <person name="Niskanen T."/>
            <person name="Noordeloos M.E."/>
            <person name="Ohm R.A."/>
            <person name="Ortiz-Santana B."/>
            <person name="Ovrebo C."/>
            <person name="Racz N."/>
            <person name="Riley R."/>
            <person name="Savchenko A."/>
            <person name="Shiryaev A."/>
            <person name="Soop K."/>
            <person name="Spirin V."/>
            <person name="Szebenyi C."/>
            <person name="Tomsovsky M."/>
            <person name="Tulloss R.E."/>
            <person name="Uehling J."/>
            <person name="Grigoriev I.V."/>
            <person name="Vagvolgyi C."/>
            <person name="Papp T."/>
            <person name="Martin F.M."/>
            <person name="Miettinen O."/>
            <person name="Hibbett D.S."/>
            <person name="Nagy L.G."/>
        </authorList>
    </citation>
    <scope>NUCLEOTIDE SEQUENCE [LARGE SCALE GENOMIC DNA]</scope>
    <source>
        <strain evidence="1 2">OMC1185</strain>
    </source>
</reference>
<gene>
    <name evidence="1" type="ORF">OE88DRAFT_1659024</name>
</gene>
<dbReference type="AlphaFoldDB" id="A0A5C3N460"/>
<accession>A0A5C3N460</accession>